<dbReference type="SUPFAM" id="SSF51306">
    <property type="entry name" value="LexA/Signal peptidase"/>
    <property type="match status" value="1"/>
</dbReference>
<sequence length="169" mass="18190">MDAERIRPAWRRFRRWCGLTLLLIGLIGGVDALTSPWVTLGINGTPSLPGVLYLVIKGQTPRGRGDLVAFRPPTHRFYPEGMVFIKRVGGVPGDVVSRRGPAFYINGGFVGLAKAETSGGEPLAPGPVGVIPAGAIFVWTGHPDSYDSRYADIGWIAADRIVGRALRLL</sequence>
<dbReference type="RefSeq" id="WP_114280420.1">
    <property type="nucleotide sequence ID" value="NZ_QPJY01000008.1"/>
</dbReference>
<dbReference type="GO" id="GO:0004252">
    <property type="term" value="F:serine-type endopeptidase activity"/>
    <property type="evidence" value="ECO:0007669"/>
    <property type="project" value="InterPro"/>
</dbReference>
<evidence type="ECO:0000313" key="2">
    <source>
        <dbReference type="EMBL" id="RCX27996.1"/>
    </source>
</evidence>
<name>A0A369C5F3_9GAMM</name>
<protein>
    <submittedName>
        <fullName evidence="2">Conjugal transfer pilin signal peptidase TrbI</fullName>
    </submittedName>
</protein>
<evidence type="ECO:0000259" key="1">
    <source>
        <dbReference type="Pfam" id="PF10502"/>
    </source>
</evidence>
<dbReference type="InterPro" id="IPR036286">
    <property type="entry name" value="LexA/Signal_pep-like_sf"/>
</dbReference>
<dbReference type="AlphaFoldDB" id="A0A369C5F3"/>
<dbReference type="GO" id="GO:0006465">
    <property type="term" value="P:signal peptide processing"/>
    <property type="evidence" value="ECO:0007669"/>
    <property type="project" value="InterPro"/>
</dbReference>
<dbReference type="InterPro" id="IPR019533">
    <property type="entry name" value="Peptidase_S26"/>
</dbReference>
<proteinExistence type="predicted"/>
<dbReference type="Pfam" id="PF10502">
    <property type="entry name" value="Peptidase_S26"/>
    <property type="match status" value="1"/>
</dbReference>
<dbReference type="EMBL" id="QPJY01000008">
    <property type="protein sequence ID" value="RCX27996.1"/>
    <property type="molecule type" value="Genomic_DNA"/>
</dbReference>
<keyword evidence="3" id="KW-1185">Reference proteome</keyword>
<feature type="domain" description="Peptidase S26" evidence="1">
    <location>
        <begin position="18"/>
        <end position="166"/>
    </location>
</feature>
<dbReference type="OrthoDB" id="5564030at2"/>
<organism evidence="2 3">
    <name type="scientific">Thioalbus denitrificans</name>
    <dbReference type="NCBI Taxonomy" id="547122"/>
    <lineage>
        <taxon>Bacteria</taxon>
        <taxon>Pseudomonadati</taxon>
        <taxon>Pseudomonadota</taxon>
        <taxon>Gammaproteobacteria</taxon>
        <taxon>Chromatiales</taxon>
        <taxon>Ectothiorhodospiraceae</taxon>
        <taxon>Thioalbus</taxon>
    </lineage>
</organism>
<evidence type="ECO:0000313" key="3">
    <source>
        <dbReference type="Proteomes" id="UP000252707"/>
    </source>
</evidence>
<accession>A0A369C5F3</accession>
<comment type="caution">
    <text evidence="2">The sequence shown here is derived from an EMBL/GenBank/DDBJ whole genome shotgun (WGS) entry which is preliminary data.</text>
</comment>
<reference evidence="2 3" key="1">
    <citation type="submission" date="2018-07" db="EMBL/GenBank/DDBJ databases">
        <title>Genomic Encyclopedia of Type Strains, Phase IV (KMG-IV): sequencing the most valuable type-strain genomes for metagenomic binning, comparative biology and taxonomic classification.</title>
        <authorList>
            <person name="Goeker M."/>
        </authorList>
    </citation>
    <scope>NUCLEOTIDE SEQUENCE [LARGE SCALE GENOMIC DNA]</scope>
    <source>
        <strain evidence="2 3">DSM 26407</strain>
    </source>
</reference>
<dbReference type="Proteomes" id="UP000252707">
    <property type="component" value="Unassembled WGS sequence"/>
</dbReference>
<dbReference type="Gene3D" id="2.10.109.10">
    <property type="entry name" value="Umud Fragment, subunit A"/>
    <property type="match status" value="1"/>
</dbReference>
<gene>
    <name evidence="2" type="ORF">DFQ59_10824</name>
</gene>